<dbReference type="PANTHER" id="PTHR42724">
    <property type="entry name" value="TETRAACYLDISACCHARIDE 4'-KINASE"/>
    <property type="match status" value="1"/>
</dbReference>
<organism evidence="15 16">
    <name type="scientific">Salinimonas iocasae</name>
    <dbReference type="NCBI Taxonomy" id="2572577"/>
    <lineage>
        <taxon>Bacteria</taxon>
        <taxon>Pseudomonadati</taxon>
        <taxon>Pseudomonadota</taxon>
        <taxon>Gammaproteobacteria</taxon>
        <taxon>Alteromonadales</taxon>
        <taxon>Alteromonadaceae</taxon>
        <taxon>Alteromonas/Salinimonas group</taxon>
        <taxon>Salinimonas</taxon>
    </lineage>
</organism>
<evidence type="ECO:0000256" key="3">
    <source>
        <dbReference type="ARBA" id="ARBA00012071"/>
    </source>
</evidence>
<dbReference type="PANTHER" id="PTHR42724:SF1">
    <property type="entry name" value="TETRAACYLDISACCHARIDE 4'-KINASE, MITOCHONDRIAL-RELATED"/>
    <property type="match status" value="1"/>
</dbReference>
<dbReference type="NCBIfam" id="TIGR00682">
    <property type="entry name" value="lpxK"/>
    <property type="match status" value="1"/>
</dbReference>
<proteinExistence type="inferred from homology"/>
<evidence type="ECO:0000256" key="14">
    <source>
        <dbReference type="SAM" id="Phobius"/>
    </source>
</evidence>
<evidence type="ECO:0000256" key="4">
    <source>
        <dbReference type="ARBA" id="ARBA00016436"/>
    </source>
</evidence>
<comment type="similarity">
    <text evidence="13">Belongs to the LpxK family.</text>
</comment>
<keyword evidence="11 13" id="KW-0443">Lipid metabolism</keyword>
<protein>
    <recommendedName>
        <fullName evidence="4 13">Tetraacyldisaccharide 4'-kinase</fullName>
        <ecNumber evidence="3 13">2.7.1.130</ecNumber>
    </recommendedName>
    <alternativeName>
        <fullName evidence="12 13">Lipid A 4'-kinase</fullName>
    </alternativeName>
</protein>
<evidence type="ECO:0000256" key="10">
    <source>
        <dbReference type="ARBA" id="ARBA00022840"/>
    </source>
</evidence>
<keyword evidence="16" id="KW-1185">Reference proteome</keyword>
<feature type="transmembrane region" description="Helical" evidence="14">
    <location>
        <begin position="14"/>
        <end position="35"/>
    </location>
</feature>
<dbReference type="Proteomes" id="UP000304912">
    <property type="component" value="Chromosome"/>
</dbReference>
<evidence type="ECO:0000256" key="13">
    <source>
        <dbReference type="HAMAP-Rule" id="MF_00409"/>
    </source>
</evidence>
<evidence type="ECO:0000256" key="7">
    <source>
        <dbReference type="ARBA" id="ARBA00022679"/>
    </source>
</evidence>
<dbReference type="InterPro" id="IPR003758">
    <property type="entry name" value="LpxK"/>
</dbReference>
<reference evidence="15 16" key="1">
    <citation type="submission" date="2019-04" db="EMBL/GenBank/DDBJ databases">
        <title>Salinimonas iocasae sp. nov., a halophilic bacterium isolated from the outer tube casing of tubeworms in Okinawa Trough.</title>
        <authorList>
            <person name="Zhang H."/>
            <person name="Wang H."/>
            <person name="Li C."/>
        </authorList>
    </citation>
    <scope>NUCLEOTIDE SEQUENCE [LARGE SCALE GENOMIC DNA]</scope>
    <source>
        <strain evidence="15 16">KX18D6</strain>
    </source>
</reference>
<keyword evidence="14" id="KW-0472">Membrane</keyword>
<dbReference type="UniPathway" id="UPA00359">
    <property type="reaction ID" value="UER00482"/>
</dbReference>
<feature type="binding site" evidence="13">
    <location>
        <begin position="58"/>
        <end position="65"/>
    </location>
    <ligand>
        <name>ATP</name>
        <dbReference type="ChEBI" id="CHEBI:30616"/>
    </ligand>
</feature>
<gene>
    <name evidence="13" type="primary">lpxK</name>
    <name evidence="15" type="ORF">FBQ74_08875</name>
</gene>
<evidence type="ECO:0000256" key="2">
    <source>
        <dbReference type="ARBA" id="ARBA00004870"/>
    </source>
</evidence>
<accession>A0A5B7YDC8</accession>
<sequence length="341" mass="38281">MNKLEKAWYGKAKWVWVLSLFTAIFWLLSTIRRYLYKAGFVSSQKPRETAVIIVGNISVGGNGKTPVVVALAEYLKSRGWQPGVLSRGYGGEQKHFPHRVDTTDVAARVGDEPKLIAERTGVPVVIDPKRPRGADYLAQECLCDIIICDDGLQHYALSRDIEFVVMDDRRYGNGHLLPMGPLREGTWRLNTVDGIIHNVSNYKTAELLGVSAFQYPMKLSAGNIINVSDPTKQYTPEAFAKRYSTCEALAGIGNPPRFFAQLEQMGINCHHTHTFSDHHEFRARDIPSGPVIMTEKDAVKVKDIGHDECWYLEVSATLPDTFYHQLDKKLAHLNHSKGTRS</sequence>
<dbReference type="EC" id="2.7.1.130" evidence="3 13"/>
<keyword evidence="14" id="KW-1133">Transmembrane helix</keyword>
<evidence type="ECO:0000313" key="16">
    <source>
        <dbReference type="Proteomes" id="UP000304912"/>
    </source>
</evidence>
<comment type="pathway">
    <text evidence="2 13">Glycolipid biosynthesis; lipid IV(A) biosynthesis; lipid IV(A) from (3R)-3-hydroxytetradecanoyl-[acyl-carrier-protein] and UDP-N-acetyl-alpha-D-glucosamine: step 6/6.</text>
</comment>
<keyword evidence="6 13" id="KW-0441">Lipid A biosynthesis</keyword>
<dbReference type="RefSeq" id="WP_139756342.1">
    <property type="nucleotide sequence ID" value="NZ_CP039852.1"/>
</dbReference>
<evidence type="ECO:0000256" key="6">
    <source>
        <dbReference type="ARBA" id="ARBA00022556"/>
    </source>
</evidence>
<dbReference type="OrthoDB" id="9766423at2"/>
<dbReference type="SUPFAM" id="SSF52540">
    <property type="entry name" value="P-loop containing nucleoside triphosphate hydrolases"/>
    <property type="match status" value="1"/>
</dbReference>
<keyword evidence="9 13" id="KW-0418">Kinase</keyword>
<dbReference type="GO" id="GO:0009244">
    <property type="term" value="P:lipopolysaccharide core region biosynthetic process"/>
    <property type="evidence" value="ECO:0007669"/>
    <property type="project" value="TreeGrafter"/>
</dbReference>
<dbReference type="HAMAP" id="MF_00409">
    <property type="entry name" value="LpxK"/>
    <property type="match status" value="1"/>
</dbReference>
<evidence type="ECO:0000256" key="5">
    <source>
        <dbReference type="ARBA" id="ARBA00022516"/>
    </source>
</evidence>
<dbReference type="GO" id="GO:0009029">
    <property type="term" value="F:lipid-A 4'-kinase activity"/>
    <property type="evidence" value="ECO:0007669"/>
    <property type="project" value="UniProtKB-UniRule"/>
</dbReference>
<keyword evidence="8 13" id="KW-0547">Nucleotide-binding</keyword>
<dbReference type="GO" id="GO:0005524">
    <property type="term" value="F:ATP binding"/>
    <property type="evidence" value="ECO:0007669"/>
    <property type="project" value="UniProtKB-UniRule"/>
</dbReference>
<comment type="function">
    <text evidence="1 13">Transfers the gamma-phosphate of ATP to the 4'-position of a tetraacyldisaccharide 1-phosphate intermediate (termed DS-1-P) to form tetraacyldisaccharide 1,4'-bis-phosphate (lipid IVA).</text>
</comment>
<evidence type="ECO:0000256" key="9">
    <source>
        <dbReference type="ARBA" id="ARBA00022777"/>
    </source>
</evidence>
<dbReference type="EMBL" id="CP039852">
    <property type="protein sequence ID" value="QCZ93598.1"/>
    <property type="molecule type" value="Genomic_DNA"/>
</dbReference>
<comment type="catalytic activity">
    <reaction evidence="13">
        <text>a lipid A disaccharide + ATP = a lipid IVA + ADP + H(+)</text>
        <dbReference type="Rhea" id="RHEA:67840"/>
        <dbReference type="ChEBI" id="CHEBI:15378"/>
        <dbReference type="ChEBI" id="CHEBI:30616"/>
        <dbReference type="ChEBI" id="CHEBI:176343"/>
        <dbReference type="ChEBI" id="CHEBI:176425"/>
        <dbReference type="ChEBI" id="CHEBI:456216"/>
        <dbReference type="EC" id="2.7.1.130"/>
    </reaction>
</comment>
<evidence type="ECO:0000256" key="1">
    <source>
        <dbReference type="ARBA" id="ARBA00002274"/>
    </source>
</evidence>
<keyword evidence="7 13" id="KW-0808">Transferase</keyword>
<dbReference type="GO" id="GO:0005886">
    <property type="term" value="C:plasma membrane"/>
    <property type="evidence" value="ECO:0007669"/>
    <property type="project" value="TreeGrafter"/>
</dbReference>
<evidence type="ECO:0000256" key="8">
    <source>
        <dbReference type="ARBA" id="ARBA00022741"/>
    </source>
</evidence>
<name>A0A5B7YDC8_9ALTE</name>
<keyword evidence="14" id="KW-0812">Transmembrane</keyword>
<keyword evidence="5 13" id="KW-0444">Lipid biosynthesis</keyword>
<evidence type="ECO:0000256" key="12">
    <source>
        <dbReference type="ARBA" id="ARBA00029757"/>
    </source>
</evidence>
<dbReference type="KEGG" id="salk:FBQ74_08875"/>
<dbReference type="Pfam" id="PF02606">
    <property type="entry name" value="LpxK"/>
    <property type="match status" value="1"/>
</dbReference>
<evidence type="ECO:0000313" key="15">
    <source>
        <dbReference type="EMBL" id="QCZ93598.1"/>
    </source>
</evidence>
<evidence type="ECO:0000256" key="11">
    <source>
        <dbReference type="ARBA" id="ARBA00023098"/>
    </source>
</evidence>
<dbReference type="GO" id="GO:0009245">
    <property type="term" value="P:lipid A biosynthetic process"/>
    <property type="evidence" value="ECO:0007669"/>
    <property type="project" value="UniProtKB-UniRule"/>
</dbReference>
<dbReference type="InterPro" id="IPR027417">
    <property type="entry name" value="P-loop_NTPase"/>
</dbReference>
<dbReference type="AlphaFoldDB" id="A0A5B7YDC8"/>
<keyword evidence="10 13" id="KW-0067">ATP-binding</keyword>